<evidence type="ECO:0000256" key="3">
    <source>
        <dbReference type="ARBA" id="ARBA00022884"/>
    </source>
</evidence>
<keyword evidence="5 7" id="KW-0687">Ribonucleoprotein</keyword>
<dbReference type="FunFam" id="2.40.30.10:FF:000004">
    <property type="entry name" value="50S ribosomal protein L3"/>
    <property type="match status" value="1"/>
</dbReference>
<keyword evidence="3 7" id="KW-0694">RNA-binding</keyword>
<dbReference type="Pfam" id="PF00297">
    <property type="entry name" value="Ribosomal_L3"/>
    <property type="match status" value="1"/>
</dbReference>
<evidence type="ECO:0000313" key="9">
    <source>
        <dbReference type="Proteomes" id="UP000189733"/>
    </source>
</evidence>
<evidence type="ECO:0000256" key="1">
    <source>
        <dbReference type="ARBA" id="ARBA00006540"/>
    </source>
</evidence>
<evidence type="ECO:0000256" key="6">
    <source>
        <dbReference type="ARBA" id="ARBA00035243"/>
    </source>
</evidence>
<sequence>MMAKTLGIMGRKLGMTRVFSDDGTAVPVTVVAAGPCPILQKKEAATEKYAALQIGFEEIDEKKVTKAQKGHMAKADRGLYRHLKEFRVDSTDGYELGQDLTVEMFQPGDKVKVSGTSKGKGFQGPMKRWNFRGLPASHGAEKVHRSPGGIGQCAWPAKVFKGKKMAGQMGNKNVTCINVEVLDVRPEDNLIILKGQVPGPKNGLVMVRKQ</sequence>
<comment type="function">
    <text evidence="7">One of the primary rRNA binding proteins, it binds directly near the 3'-end of the 23S rRNA, where it nucleates assembly of the 50S subunit.</text>
</comment>
<dbReference type="GO" id="GO:0006412">
    <property type="term" value="P:translation"/>
    <property type="evidence" value="ECO:0007669"/>
    <property type="project" value="UniProtKB-UniRule"/>
</dbReference>
<accession>A0A1T4WGJ5</accession>
<reference evidence="8 9" key="1">
    <citation type="submission" date="2017-02" db="EMBL/GenBank/DDBJ databases">
        <authorList>
            <person name="Peterson S.W."/>
        </authorList>
    </citation>
    <scope>NUCLEOTIDE SEQUENCE [LARGE SCALE GENOMIC DNA]</scope>
    <source>
        <strain evidence="8 9">DSM 18034</strain>
    </source>
</reference>
<dbReference type="STRING" id="1121442.SAMN02745702_02163"/>
<dbReference type="Gene3D" id="3.30.160.810">
    <property type="match status" value="1"/>
</dbReference>
<dbReference type="GO" id="GO:0019843">
    <property type="term" value="F:rRNA binding"/>
    <property type="evidence" value="ECO:0007669"/>
    <property type="project" value="UniProtKB-UniRule"/>
</dbReference>
<dbReference type="GO" id="GO:0003735">
    <property type="term" value="F:structural constituent of ribosome"/>
    <property type="evidence" value="ECO:0007669"/>
    <property type="project" value="UniProtKB-UniRule"/>
</dbReference>
<dbReference type="HAMAP" id="MF_01325_B">
    <property type="entry name" value="Ribosomal_uL3_B"/>
    <property type="match status" value="1"/>
</dbReference>
<keyword evidence="4 7" id="KW-0689">Ribosomal protein</keyword>
<dbReference type="FunFam" id="3.30.160.810:FF:000001">
    <property type="entry name" value="50S ribosomal protein L3"/>
    <property type="match status" value="1"/>
</dbReference>
<dbReference type="GO" id="GO:0022625">
    <property type="term" value="C:cytosolic large ribosomal subunit"/>
    <property type="evidence" value="ECO:0007669"/>
    <property type="project" value="TreeGrafter"/>
</dbReference>
<dbReference type="InterPro" id="IPR000597">
    <property type="entry name" value="Ribosomal_uL3"/>
</dbReference>
<protein>
    <recommendedName>
        <fullName evidence="6 7">Large ribosomal subunit protein uL3</fullName>
    </recommendedName>
</protein>
<dbReference type="PANTHER" id="PTHR11229:SF16">
    <property type="entry name" value="LARGE RIBOSOMAL SUBUNIT PROTEIN UL3C"/>
    <property type="match status" value="1"/>
</dbReference>
<evidence type="ECO:0000256" key="4">
    <source>
        <dbReference type="ARBA" id="ARBA00022980"/>
    </source>
</evidence>
<organism evidence="8 9">
    <name type="scientific">Desulfobaculum bizertense DSM 18034</name>
    <dbReference type="NCBI Taxonomy" id="1121442"/>
    <lineage>
        <taxon>Bacteria</taxon>
        <taxon>Pseudomonadati</taxon>
        <taxon>Thermodesulfobacteriota</taxon>
        <taxon>Desulfovibrionia</taxon>
        <taxon>Desulfovibrionales</taxon>
        <taxon>Desulfovibrionaceae</taxon>
        <taxon>Desulfobaculum</taxon>
    </lineage>
</organism>
<proteinExistence type="inferred from homology"/>
<evidence type="ECO:0000256" key="7">
    <source>
        <dbReference type="HAMAP-Rule" id="MF_01325"/>
    </source>
</evidence>
<dbReference type="AlphaFoldDB" id="A0A1T4WGJ5"/>
<dbReference type="Gene3D" id="2.40.30.10">
    <property type="entry name" value="Translation factors"/>
    <property type="match status" value="1"/>
</dbReference>
<name>A0A1T4WGJ5_9BACT</name>
<evidence type="ECO:0000313" key="8">
    <source>
        <dbReference type="EMBL" id="SKA76025.1"/>
    </source>
</evidence>
<keyword evidence="9" id="KW-1185">Reference proteome</keyword>
<dbReference type="Proteomes" id="UP000189733">
    <property type="component" value="Unassembled WGS sequence"/>
</dbReference>
<comment type="similarity">
    <text evidence="1 7">Belongs to the universal ribosomal protein uL3 family.</text>
</comment>
<keyword evidence="2 7" id="KW-0699">rRNA-binding</keyword>
<dbReference type="PANTHER" id="PTHR11229">
    <property type="entry name" value="50S RIBOSOMAL PROTEIN L3"/>
    <property type="match status" value="1"/>
</dbReference>
<dbReference type="NCBIfam" id="TIGR03625">
    <property type="entry name" value="L3_bact"/>
    <property type="match status" value="1"/>
</dbReference>
<dbReference type="InterPro" id="IPR009000">
    <property type="entry name" value="Transl_B-barrel_sf"/>
</dbReference>
<evidence type="ECO:0000256" key="5">
    <source>
        <dbReference type="ARBA" id="ARBA00023274"/>
    </source>
</evidence>
<evidence type="ECO:0000256" key="2">
    <source>
        <dbReference type="ARBA" id="ARBA00022730"/>
    </source>
</evidence>
<dbReference type="InterPro" id="IPR019927">
    <property type="entry name" value="Ribosomal_uL3_bac/org-type"/>
</dbReference>
<gene>
    <name evidence="7" type="primary">rplC</name>
    <name evidence="8" type="ORF">SAMN02745702_02163</name>
</gene>
<dbReference type="EMBL" id="FUYA01000007">
    <property type="protein sequence ID" value="SKA76025.1"/>
    <property type="molecule type" value="Genomic_DNA"/>
</dbReference>
<comment type="subunit">
    <text evidence="7">Part of the 50S ribosomal subunit. Forms a cluster with proteins L14 and L19.</text>
</comment>
<dbReference type="SUPFAM" id="SSF50447">
    <property type="entry name" value="Translation proteins"/>
    <property type="match status" value="1"/>
</dbReference>